<dbReference type="InterPro" id="IPR029052">
    <property type="entry name" value="Metallo-depent_PP-like"/>
</dbReference>
<dbReference type="OrthoDB" id="1918287at2759"/>
<accession>A0A2J7ZKS9</accession>
<reference evidence="4 5" key="1">
    <citation type="journal article" date="2017" name="Mol. Biol. Evol.">
        <title>The 4-celled Tetrabaena socialis nuclear genome reveals the essential components for genetic control of cell number at the origin of multicellularity in the volvocine lineage.</title>
        <authorList>
            <person name="Featherston J."/>
            <person name="Arakaki Y."/>
            <person name="Hanschen E.R."/>
            <person name="Ferris P.J."/>
            <person name="Michod R.E."/>
            <person name="Olson B.J.S.C."/>
            <person name="Nozaki H."/>
            <person name="Durand P.M."/>
        </authorList>
    </citation>
    <scope>NUCLEOTIDE SEQUENCE [LARGE SCALE GENOMIC DNA]</scope>
    <source>
        <strain evidence="4 5">NIES-571</strain>
    </source>
</reference>
<keyword evidence="5" id="KW-1185">Reference proteome</keyword>
<dbReference type="Gene3D" id="3.60.21.10">
    <property type="match status" value="1"/>
</dbReference>
<dbReference type="Proteomes" id="UP000236333">
    <property type="component" value="Unassembled WGS sequence"/>
</dbReference>
<proteinExistence type="predicted"/>
<evidence type="ECO:0000313" key="5">
    <source>
        <dbReference type="Proteomes" id="UP000236333"/>
    </source>
</evidence>
<dbReference type="InterPro" id="IPR024654">
    <property type="entry name" value="Calcineurin-like_PHP_lpxH"/>
</dbReference>
<dbReference type="EMBL" id="PGGS01001118">
    <property type="protein sequence ID" value="PNH00878.1"/>
    <property type="molecule type" value="Genomic_DNA"/>
</dbReference>
<feature type="non-terminal residue" evidence="4">
    <location>
        <position position="169"/>
    </location>
</feature>
<dbReference type="SUPFAM" id="SSF56300">
    <property type="entry name" value="Metallo-dependent phosphatases"/>
    <property type="match status" value="1"/>
</dbReference>
<feature type="compositionally biased region" description="Low complexity" evidence="1">
    <location>
        <begin position="15"/>
        <end position="31"/>
    </location>
</feature>
<evidence type="ECO:0000256" key="2">
    <source>
        <dbReference type="SAM" id="Phobius"/>
    </source>
</evidence>
<evidence type="ECO:0000259" key="3">
    <source>
        <dbReference type="Pfam" id="PF12850"/>
    </source>
</evidence>
<feature type="transmembrane region" description="Helical" evidence="2">
    <location>
        <begin position="36"/>
        <end position="60"/>
    </location>
</feature>
<gene>
    <name evidence="4" type="ORF">TSOC_013271</name>
</gene>
<comment type="caution">
    <text evidence="4">The sequence shown here is derived from an EMBL/GenBank/DDBJ whole genome shotgun (WGS) entry which is preliminary data.</text>
</comment>
<organism evidence="4 5">
    <name type="scientific">Tetrabaena socialis</name>
    <dbReference type="NCBI Taxonomy" id="47790"/>
    <lineage>
        <taxon>Eukaryota</taxon>
        <taxon>Viridiplantae</taxon>
        <taxon>Chlorophyta</taxon>
        <taxon>core chlorophytes</taxon>
        <taxon>Chlorophyceae</taxon>
        <taxon>CS clade</taxon>
        <taxon>Chlamydomonadales</taxon>
        <taxon>Tetrabaenaceae</taxon>
        <taxon>Tetrabaena</taxon>
    </lineage>
</organism>
<keyword evidence="2" id="KW-0472">Membrane</keyword>
<dbReference type="AlphaFoldDB" id="A0A2J7ZKS9"/>
<name>A0A2J7ZKS9_9CHLO</name>
<feature type="region of interest" description="Disordered" evidence="1">
    <location>
        <begin position="1"/>
        <end position="31"/>
    </location>
</feature>
<feature type="domain" description="Calcineurin-like phosphoesterase" evidence="3">
    <location>
        <begin position="73"/>
        <end position="164"/>
    </location>
</feature>
<sequence>MWTTAPTWRLPSSLRRGTAGQAQRPQRAQPAGAGSAAAAAMAAATAGAGAAAAAAAAVALQEQLARRRSTGQQVQQLQPLLPQHRLLLVAGWRVLVTHIVGAPPQTVEPEAAALIAEHRPHVVVFGHSHRHLALTAGPGVRYCNPGSAGPARFRLPRTAALLELPPGGP</sequence>
<dbReference type="Pfam" id="PF12850">
    <property type="entry name" value="Metallophos_2"/>
    <property type="match status" value="1"/>
</dbReference>
<keyword evidence="2" id="KW-0812">Transmembrane</keyword>
<evidence type="ECO:0000256" key="1">
    <source>
        <dbReference type="SAM" id="MobiDB-lite"/>
    </source>
</evidence>
<keyword evidence="2" id="KW-1133">Transmembrane helix</keyword>
<evidence type="ECO:0000313" key="4">
    <source>
        <dbReference type="EMBL" id="PNH00878.1"/>
    </source>
</evidence>
<protein>
    <recommendedName>
        <fullName evidence="3">Calcineurin-like phosphoesterase domain-containing protein</fullName>
    </recommendedName>
</protein>